<dbReference type="PANTHER" id="PTHR23513">
    <property type="entry name" value="INTEGRAL MEMBRANE EFFLUX PROTEIN-RELATED"/>
    <property type="match status" value="1"/>
</dbReference>
<dbReference type="GO" id="GO:0022857">
    <property type="term" value="F:transmembrane transporter activity"/>
    <property type="evidence" value="ECO:0007669"/>
    <property type="project" value="InterPro"/>
</dbReference>
<evidence type="ECO:0000256" key="1">
    <source>
        <dbReference type="ARBA" id="ARBA00004651"/>
    </source>
</evidence>
<feature type="transmembrane region" description="Helical" evidence="6">
    <location>
        <begin position="287"/>
        <end position="304"/>
    </location>
</feature>
<keyword evidence="5 6" id="KW-0472">Membrane</keyword>
<gene>
    <name evidence="7" type="ORF">HNQ88_001673</name>
</gene>
<keyword evidence="2" id="KW-1003">Cell membrane</keyword>
<feature type="transmembrane region" description="Helical" evidence="6">
    <location>
        <begin position="26"/>
        <end position="45"/>
    </location>
</feature>
<dbReference type="InterPro" id="IPR011701">
    <property type="entry name" value="MFS"/>
</dbReference>
<feature type="transmembrane region" description="Helical" evidence="6">
    <location>
        <begin position="237"/>
        <end position="256"/>
    </location>
</feature>
<feature type="transmembrane region" description="Helical" evidence="6">
    <location>
        <begin position="263"/>
        <end position="281"/>
    </location>
</feature>
<proteinExistence type="predicted"/>
<feature type="transmembrane region" description="Helical" evidence="6">
    <location>
        <begin position="198"/>
        <end position="217"/>
    </location>
</feature>
<dbReference type="GO" id="GO:0005886">
    <property type="term" value="C:plasma membrane"/>
    <property type="evidence" value="ECO:0007669"/>
    <property type="project" value="UniProtKB-SubCell"/>
</dbReference>
<keyword evidence="3 6" id="KW-0812">Transmembrane</keyword>
<name>A0AAE3XMS4_9BACT</name>
<evidence type="ECO:0000256" key="2">
    <source>
        <dbReference type="ARBA" id="ARBA00022475"/>
    </source>
</evidence>
<dbReference type="EMBL" id="JAVDQD010000002">
    <property type="protein sequence ID" value="MDR6238636.1"/>
    <property type="molecule type" value="Genomic_DNA"/>
</dbReference>
<organism evidence="7 8">
    <name type="scientific">Aureibacter tunicatorum</name>
    <dbReference type="NCBI Taxonomy" id="866807"/>
    <lineage>
        <taxon>Bacteria</taxon>
        <taxon>Pseudomonadati</taxon>
        <taxon>Bacteroidota</taxon>
        <taxon>Cytophagia</taxon>
        <taxon>Cytophagales</taxon>
        <taxon>Persicobacteraceae</taxon>
        <taxon>Aureibacter</taxon>
    </lineage>
</organism>
<keyword evidence="4 6" id="KW-1133">Transmembrane helix</keyword>
<keyword evidence="8" id="KW-1185">Reference proteome</keyword>
<evidence type="ECO:0000256" key="4">
    <source>
        <dbReference type="ARBA" id="ARBA00022989"/>
    </source>
</evidence>
<dbReference type="Pfam" id="PF07690">
    <property type="entry name" value="MFS_1"/>
    <property type="match status" value="1"/>
</dbReference>
<dbReference type="InterPro" id="IPR036259">
    <property type="entry name" value="MFS_trans_sf"/>
</dbReference>
<dbReference type="PANTHER" id="PTHR23513:SF11">
    <property type="entry name" value="STAPHYLOFERRIN A TRANSPORTER"/>
    <property type="match status" value="1"/>
</dbReference>
<accession>A0AAE3XMS4</accession>
<comment type="subcellular location">
    <subcellularLocation>
        <location evidence="1">Cell membrane</location>
        <topology evidence="1">Multi-pass membrane protein</topology>
    </subcellularLocation>
</comment>
<dbReference type="Proteomes" id="UP001185092">
    <property type="component" value="Unassembled WGS sequence"/>
</dbReference>
<feature type="transmembrane region" description="Helical" evidence="6">
    <location>
        <begin position="325"/>
        <end position="346"/>
    </location>
</feature>
<feature type="transmembrane region" description="Helical" evidence="6">
    <location>
        <begin position="352"/>
        <end position="371"/>
    </location>
</feature>
<dbReference type="Gene3D" id="1.20.1250.20">
    <property type="entry name" value="MFS general substrate transporter like domains"/>
    <property type="match status" value="1"/>
</dbReference>
<evidence type="ECO:0000256" key="5">
    <source>
        <dbReference type="ARBA" id="ARBA00023136"/>
    </source>
</evidence>
<evidence type="ECO:0000313" key="8">
    <source>
        <dbReference type="Proteomes" id="UP001185092"/>
    </source>
</evidence>
<protein>
    <recommendedName>
        <fullName evidence="9">MFS transporter</fullName>
    </recommendedName>
</protein>
<feature type="transmembrane region" description="Helical" evidence="6">
    <location>
        <begin position="51"/>
        <end position="75"/>
    </location>
</feature>
<sequence length="383" mass="44402">MILSLAVNYMVGIAIDRFNKRKLYKVSFLISGFINLALGGLYFFYLKDNVVSSYLLVIGKLVLLCNGGFFYSVNYTYIQDHYKQDEYNLVNTLNQLFSEVASIVCGMALAIFLSGEKVYDFLGYKIHKSEYLEPLDGRTFIPFILVGISAIYILMYFLSAFMHIDNSHIENKKRSKEHATFGKYVKVIKESFDSDPNTMIYIYLAEFAIILYSVHLSSLYPRYLKEYFPESIVLYEYSWSLISLGEICMLVLLLFFRKFILRKVAFVMVITITLGLMLFSFDIGEFYLFFMTFMLGFQFVYVMVAKDQVIISSIPKKNLGRVHSIFRNQAVFFKVLLFWIFATDLFAGDYRLAYLVLGIFVLMNVMGAYAFKKFKSSQLGVRA</sequence>
<dbReference type="SUPFAM" id="SSF103473">
    <property type="entry name" value="MFS general substrate transporter"/>
    <property type="match status" value="1"/>
</dbReference>
<evidence type="ECO:0008006" key="9">
    <source>
        <dbReference type="Google" id="ProtNLM"/>
    </source>
</evidence>
<feature type="transmembrane region" description="Helical" evidence="6">
    <location>
        <begin position="140"/>
        <end position="164"/>
    </location>
</feature>
<evidence type="ECO:0000256" key="6">
    <source>
        <dbReference type="SAM" id="Phobius"/>
    </source>
</evidence>
<evidence type="ECO:0000313" key="7">
    <source>
        <dbReference type="EMBL" id="MDR6238636.1"/>
    </source>
</evidence>
<feature type="transmembrane region" description="Helical" evidence="6">
    <location>
        <begin position="96"/>
        <end position="115"/>
    </location>
</feature>
<comment type="caution">
    <text evidence="7">The sequence shown here is derived from an EMBL/GenBank/DDBJ whole genome shotgun (WGS) entry which is preliminary data.</text>
</comment>
<reference evidence="7" key="1">
    <citation type="submission" date="2023-07" db="EMBL/GenBank/DDBJ databases">
        <title>Genomic Encyclopedia of Type Strains, Phase IV (KMG-IV): sequencing the most valuable type-strain genomes for metagenomic binning, comparative biology and taxonomic classification.</title>
        <authorList>
            <person name="Goeker M."/>
        </authorList>
    </citation>
    <scope>NUCLEOTIDE SEQUENCE</scope>
    <source>
        <strain evidence="7">DSM 26174</strain>
    </source>
</reference>
<dbReference type="AlphaFoldDB" id="A0AAE3XMS4"/>
<evidence type="ECO:0000256" key="3">
    <source>
        <dbReference type="ARBA" id="ARBA00022692"/>
    </source>
</evidence>